<dbReference type="RefSeq" id="WP_154076908.1">
    <property type="nucleotide sequence ID" value="NZ_CP045929.1"/>
</dbReference>
<proteinExistence type="predicted"/>
<dbReference type="InterPro" id="IPR013762">
    <property type="entry name" value="Integrase-like_cat_sf"/>
</dbReference>
<organism evidence="5 6">
    <name type="scientific">Allosaccharopolyspora coralli</name>
    <dbReference type="NCBI Taxonomy" id="2665642"/>
    <lineage>
        <taxon>Bacteria</taxon>
        <taxon>Bacillati</taxon>
        <taxon>Actinomycetota</taxon>
        <taxon>Actinomycetes</taxon>
        <taxon>Pseudonocardiales</taxon>
        <taxon>Pseudonocardiaceae</taxon>
        <taxon>Allosaccharopolyspora</taxon>
    </lineage>
</organism>
<evidence type="ECO:0000256" key="3">
    <source>
        <dbReference type="SAM" id="MobiDB-lite"/>
    </source>
</evidence>
<dbReference type="GO" id="GO:0015074">
    <property type="term" value="P:DNA integration"/>
    <property type="evidence" value="ECO:0007669"/>
    <property type="project" value="InterPro"/>
</dbReference>
<evidence type="ECO:0000259" key="4">
    <source>
        <dbReference type="PROSITE" id="PS51898"/>
    </source>
</evidence>
<feature type="region of interest" description="Disordered" evidence="3">
    <location>
        <begin position="145"/>
        <end position="166"/>
    </location>
</feature>
<reference evidence="6" key="1">
    <citation type="submission" date="2019-11" db="EMBL/GenBank/DDBJ databases">
        <title>The complete genome sequence of Saccharopolyspora sp. E2A.</title>
        <authorList>
            <person name="Zhang G."/>
        </authorList>
    </citation>
    <scope>NUCLEOTIDE SEQUENCE [LARGE SCALE GENOMIC DNA]</scope>
    <source>
        <strain evidence="6">E2A</strain>
    </source>
</reference>
<dbReference type="InterPro" id="IPR010998">
    <property type="entry name" value="Integrase_recombinase_N"/>
</dbReference>
<gene>
    <name evidence="5" type="ORF">GIY23_13045</name>
</gene>
<dbReference type="InterPro" id="IPR050090">
    <property type="entry name" value="Tyrosine_recombinase_XerCD"/>
</dbReference>
<evidence type="ECO:0000313" key="5">
    <source>
        <dbReference type="EMBL" id="QGK70324.1"/>
    </source>
</evidence>
<keyword evidence="6" id="KW-1185">Reference proteome</keyword>
<dbReference type="Gene3D" id="1.10.443.10">
    <property type="entry name" value="Intergrase catalytic core"/>
    <property type="match status" value="1"/>
</dbReference>
<evidence type="ECO:0000256" key="2">
    <source>
        <dbReference type="ARBA" id="ARBA00023172"/>
    </source>
</evidence>
<dbReference type="GO" id="GO:0003677">
    <property type="term" value="F:DNA binding"/>
    <property type="evidence" value="ECO:0007669"/>
    <property type="project" value="UniProtKB-KW"/>
</dbReference>
<dbReference type="PANTHER" id="PTHR30349:SF81">
    <property type="entry name" value="TYROSINE RECOMBINASE XERC"/>
    <property type="match status" value="1"/>
</dbReference>
<name>A0A5Q3QAU5_9PSEU</name>
<dbReference type="PANTHER" id="PTHR30349">
    <property type="entry name" value="PHAGE INTEGRASE-RELATED"/>
    <property type="match status" value="1"/>
</dbReference>
<dbReference type="SUPFAM" id="SSF56349">
    <property type="entry name" value="DNA breaking-rejoining enzymes"/>
    <property type="match status" value="1"/>
</dbReference>
<dbReference type="PROSITE" id="PS51898">
    <property type="entry name" value="TYR_RECOMBINASE"/>
    <property type="match status" value="1"/>
</dbReference>
<dbReference type="Pfam" id="PF00589">
    <property type="entry name" value="Phage_integrase"/>
    <property type="match status" value="1"/>
</dbReference>
<dbReference type="InterPro" id="IPR002104">
    <property type="entry name" value="Integrase_catalytic"/>
</dbReference>
<sequence length="379" mass="42716">MCAFRSFAVRLPSGERYWTVLDSACRPVPEADEWLLHVRLGQDRAESTTQAYATALALLLQWCTATGRDWRTVMGELGRFVFWLRYYDPDGEPGAPRRVVRNAGRVNAVMAAVREFVRYAVTVGMVASRALDALYDTVEDTDLPADVRGERPTGVRSRPRHRLSAPERTVEAATDEEVLALLRACRSARDRFIVLALWRIGHRRGEVTGLRLEDVHFVPDSTRLGCPERGEHVHVRRRDNPNKAMAKSRRSRAVPADWLLVQAFDQYLIERNACGPARRCDFVLVNLFRGEIGAPMRPAAINELFEALSRRARLSRTVRPHMLRHGFATNIIAAGATVDELKELLGHSSFTSSEVYVHTDRQRLRDAVDRVGTPRPAGG</sequence>
<dbReference type="EMBL" id="CP045929">
    <property type="protein sequence ID" value="QGK70324.1"/>
    <property type="molecule type" value="Genomic_DNA"/>
</dbReference>
<protein>
    <submittedName>
        <fullName evidence="5">Tyrosine-type recombinase/integrase</fullName>
    </submittedName>
</protein>
<dbReference type="Gene3D" id="1.10.150.130">
    <property type="match status" value="1"/>
</dbReference>
<evidence type="ECO:0000256" key="1">
    <source>
        <dbReference type="ARBA" id="ARBA00023125"/>
    </source>
</evidence>
<evidence type="ECO:0000313" key="6">
    <source>
        <dbReference type="Proteomes" id="UP000371041"/>
    </source>
</evidence>
<dbReference type="KEGG" id="sace:GIY23_13045"/>
<accession>A0A5Q3QAU5</accession>
<dbReference type="GO" id="GO:0006310">
    <property type="term" value="P:DNA recombination"/>
    <property type="evidence" value="ECO:0007669"/>
    <property type="project" value="UniProtKB-KW"/>
</dbReference>
<dbReference type="AlphaFoldDB" id="A0A5Q3QAU5"/>
<feature type="domain" description="Tyr recombinase" evidence="4">
    <location>
        <begin position="168"/>
        <end position="369"/>
    </location>
</feature>
<keyword evidence="2" id="KW-0233">DNA recombination</keyword>
<dbReference type="InterPro" id="IPR011010">
    <property type="entry name" value="DNA_brk_join_enz"/>
</dbReference>
<keyword evidence="1" id="KW-0238">DNA-binding</keyword>
<dbReference type="Proteomes" id="UP000371041">
    <property type="component" value="Chromosome"/>
</dbReference>